<dbReference type="RefSeq" id="WP_109940620.1">
    <property type="nucleotide sequence ID" value="NZ_CP176366.1"/>
</dbReference>
<proteinExistence type="predicted"/>
<dbReference type="OrthoDB" id="385211at2157"/>
<dbReference type="Proteomes" id="UP000245934">
    <property type="component" value="Unassembled WGS sequence"/>
</dbReference>
<evidence type="ECO:0008006" key="3">
    <source>
        <dbReference type="Google" id="ProtNLM"/>
    </source>
</evidence>
<dbReference type="EMBL" id="QGMZ01000015">
    <property type="protein sequence ID" value="PWR74856.1"/>
    <property type="molecule type" value="Genomic_DNA"/>
</dbReference>
<dbReference type="SUPFAM" id="SSF56399">
    <property type="entry name" value="ADP-ribosylation"/>
    <property type="match status" value="1"/>
</dbReference>
<reference evidence="1 2" key="1">
    <citation type="submission" date="2018-05" db="EMBL/GenBank/DDBJ databases">
        <title>Draft genome of Methanospirillum stamsii Pt1.</title>
        <authorList>
            <person name="Dueholm M.S."/>
            <person name="Nielsen P.H."/>
            <person name="Bakmann L.F."/>
            <person name="Otzen D.E."/>
        </authorList>
    </citation>
    <scope>NUCLEOTIDE SEQUENCE [LARGE SCALE GENOMIC DNA]</scope>
    <source>
        <strain evidence="1 2">Pt1</strain>
    </source>
</reference>
<dbReference type="GeneID" id="97610528"/>
<gene>
    <name evidence="1" type="ORF">DLD82_08135</name>
</gene>
<comment type="caution">
    <text evidence="1">The sequence shown here is derived from an EMBL/GenBank/DDBJ whole genome shotgun (WGS) entry which is preliminary data.</text>
</comment>
<dbReference type="AlphaFoldDB" id="A0A2V2NB56"/>
<organism evidence="1 2">
    <name type="scientific">Methanospirillum stamsii</name>
    <dbReference type="NCBI Taxonomy" id="1277351"/>
    <lineage>
        <taxon>Archaea</taxon>
        <taxon>Methanobacteriati</taxon>
        <taxon>Methanobacteriota</taxon>
        <taxon>Stenosarchaea group</taxon>
        <taxon>Methanomicrobia</taxon>
        <taxon>Methanomicrobiales</taxon>
        <taxon>Methanospirillaceae</taxon>
        <taxon>Methanospirillum</taxon>
    </lineage>
</organism>
<accession>A0A2V2NB56</accession>
<evidence type="ECO:0000313" key="1">
    <source>
        <dbReference type="EMBL" id="PWR74856.1"/>
    </source>
</evidence>
<keyword evidence="2" id="KW-1185">Reference proteome</keyword>
<sequence>MFETKDIPPSFRTDLSGTEKATVKSWVDNSDPFNFALRGITEHPFFNGDQKAIDAALVSAGILSEIIDKSELQQAYPVTRGLGQYDVDQVKTALKEKEKLGYSPLISDAGFIAVTFDDKVSLDYSEPDDNEEYYILKSYLVKGSKALFIGNHNDFTKRVESDILLQKGSSYYIVEEDIVVITDETGRERLVHYIDIAFIKE</sequence>
<dbReference type="Gene3D" id="3.90.176.10">
    <property type="entry name" value="Toxin ADP-ribosyltransferase, Chain A, domain 1"/>
    <property type="match status" value="1"/>
</dbReference>
<evidence type="ECO:0000313" key="2">
    <source>
        <dbReference type="Proteomes" id="UP000245934"/>
    </source>
</evidence>
<protein>
    <recommendedName>
        <fullName evidence="3">ADP ribosyltransferase domain-containing protein</fullName>
    </recommendedName>
</protein>
<name>A0A2V2NB56_9EURY</name>